<dbReference type="Gene3D" id="3.40.50.1820">
    <property type="entry name" value="alpha/beta hydrolase"/>
    <property type="match status" value="1"/>
</dbReference>
<feature type="transmembrane region" description="Helical" evidence="10">
    <location>
        <begin position="1010"/>
        <end position="1029"/>
    </location>
</feature>
<evidence type="ECO:0000256" key="3">
    <source>
        <dbReference type="ARBA" id="ARBA00022448"/>
    </source>
</evidence>
<dbReference type="FunFam" id="3.40.50.1820:FF:000056">
    <property type="entry name" value="GPI inositol-deacylase"/>
    <property type="match status" value="1"/>
</dbReference>
<feature type="domain" description="GPI inositol-deacylase PGAP1-like alpha/beta" evidence="12">
    <location>
        <begin position="162"/>
        <end position="406"/>
    </location>
</feature>
<feature type="transmembrane region" description="Helical" evidence="10">
    <location>
        <begin position="921"/>
        <end position="946"/>
    </location>
</feature>
<evidence type="ECO:0000256" key="11">
    <source>
        <dbReference type="SAM" id="MobiDB-lite"/>
    </source>
</evidence>
<dbReference type="GO" id="GO:0050185">
    <property type="term" value="F:phosphatidylinositol deacylase activity"/>
    <property type="evidence" value="ECO:0007669"/>
    <property type="project" value="TreeGrafter"/>
</dbReference>
<protein>
    <recommendedName>
        <fullName evidence="10">GPI inositol-deacylase</fullName>
        <ecNumber evidence="10">3.1.-.-</ecNumber>
    </recommendedName>
</protein>
<keyword evidence="9 10" id="KW-0472">Membrane</keyword>
<dbReference type="PANTHER" id="PTHR15495">
    <property type="entry name" value="NEGATIVE REGULATOR OF VESICLE FORMATION-RELATED"/>
    <property type="match status" value="1"/>
</dbReference>
<dbReference type="Pfam" id="PF25141">
    <property type="entry name" value="PGAP1_2nd"/>
    <property type="match status" value="1"/>
</dbReference>
<evidence type="ECO:0000256" key="8">
    <source>
        <dbReference type="ARBA" id="ARBA00022989"/>
    </source>
</evidence>
<dbReference type="InterPro" id="IPR012908">
    <property type="entry name" value="PGAP1-ab_dom-like"/>
</dbReference>
<dbReference type="GO" id="GO:0015031">
    <property type="term" value="P:protein transport"/>
    <property type="evidence" value="ECO:0007669"/>
    <property type="project" value="UniProtKB-KW"/>
</dbReference>
<proteinExistence type="inferred from homology"/>
<keyword evidence="7 10" id="KW-0653">Protein transport</keyword>
<comment type="function">
    <text evidence="10">Involved in inositol deacylation of GPI-anchored proteins which plays important roles in the quality control and ER-associated degradation of GPI-anchored proteins.</text>
</comment>
<feature type="transmembrane region" description="Helical" evidence="10">
    <location>
        <begin position="853"/>
        <end position="886"/>
    </location>
</feature>
<evidence type="ECO:0000256" key="7">
    <source>
        <dbReference type="ARBA" id="ARBA00022927"/>
    </source>
</evidence>
<evidence type="ECO:0000313" key="14">
    <source>
        <dbReference type="EMBL" id="OLL24252.1"/>
    </source>
</evidence>
<dbReference type="STRING" id="1198029.A0A1U7LNY1"/>
<dbReference type="GO" id="GO:0006505">
    <property type="term" value="P:GPI anchor metabolic process"/>
    <property type="evidence" value="ECO:0007669"/>
    <property type="project" value="TreeGrafter"/>
</dbReference>
<comment type="caution">
    <text evidence="14">The sequence shown here is derived from an EMBL/GenBank/DDBJ whole genome shotgun (WGS) entry which is preliminary data.</text>
</comment>
<reference evidence="14 15" key="1">
    <citation type="submission" date="2016-04" db="EMBL/GenBank/DDBJ databases">
        <title>Evolutionary innovation and constraint leading to complex multicellularity in the Ascomycota.</title>
        <authorList>
            <person name="Cisse O."/>
            <person name="Nguyen A."/>
            <person name="Hewitt D.A."/>
            <person name="Jedd G."/>
            <person name="Stajich J.E."/>
        </authorList>
    </citation>
    <scope>NUCLEOTIDE SEQUENCE [LARGE SCALE GENOMIC DNA]</scope>
    <source>
        <strain evidence="14 15">DAH-3</strain>
    </source>
</reference>
<dbReference type="SUPFAM" id="SSF53474">
    <property type="entry name" value="alpha/beta-Hydrolases"/>
    <property type="match status" value="1"/>
</dbReference>
<keyword evidence="15" id="KW-1185">Reference proteome</keyword>
<keyword evidence="3 10" id="KW-0813">Transport</keyword>
<evidence type="ECO:0000256" key="6">
    <source>
        <dbReference type="ARBA" id="ARBA00022824"/>
    </source>
</evidence>
<evidence type="ECO:0000256" key="4">
    <source>
        <dbReference type="ARBA" id="ARBA00022692"/>
    </source>
</evidence>
<evidence type="ECO:0000256" key="5">
    <source>
        <dbReference type="ARBA" id="ARBA00022801"/>
    </source>
</evidence>
<feature type="transmembrane region" description="Helical" evidence="10">
    <location>
        <begin position="88"/>
        <end position="106"/>
    </location>
</feature>
<comment type="subcellular location">
    <subcellularLocation>
        <location evidence="1">Endoplasmic reticulum membrane</location>
        <topology evidence="1">Multi-pass membrane protein</topology>
    </subcellularLocation>
</comment>
<dbReference type="InterPro" id="IPR039529">
    <property type="entry name" value="PGAP1/BST1"/>
</dbReference>
<evidence type="ECO:0000256" key="1">
    <source>
        <dbReference type="ARBA" id="ARBA00004477"/>
    </source>
</evidence>
<evidence type="ECO:0000259" key="12">
    <source>
        <dbReference type="Pfam" id="PF07819"/>
    </source>
</evidence>
<dbReference type="AlphaFoldDB" id="A0A1U7LNY1"/>
<dbReference type="EMBL" id="LXFE01000904">
    <property type="protein sequence ID" value="OLL24252.1"/>
    <property type="molecule type" value="Genomic_DNA"/>
</dbReference>
<feature type="transmembrane region" description="Helical" evidence="10">
    <location>
        <begin position="967"/>
        <end position="990"/>
    </location>
</feature>
<name>A0A1U7LNY1_NEOID</name>
<accession>A0A1U7LNY1</accession>
<dbReference type="InterPro" id="IPR029058">
    <property type="entry name" value="AB_hydrolase_fold"/>
</dbReference>
<feature type="domain" description="GPI inositol-deacylase transmembrane" evidence="13">
    <location>
        <begin position="752"/>
        <end position="1077"/>
    </location>
</feature>
<dbReference type="PANTHER" id="PTHR15495:SF7">
    <property type="entry name" value="GPI INOSITOL-DEACYLASE"/>
    <property type="match status" value="1"/>
</dbReference>
<dbReference type="Pfam" id="PF07819">
    <property type="entry name" value="PGAP1"/>
    <property type="match status" value="1"/>
</dbReference>
<comment type="similarity">
    <text evidence="2 10">Belongs to the GPI inositol-deacylase family.</text>
</comment>
<dbReference type="OrthoDB" id="348976at2759"/>
<dbReference type="InterPro" id="IPR056824">
    <property type="entry name" value="PGAP1_TMD"/>
</dbReference>
<organism evidence="14 15">
    <name type="scientific">Neolecta irregularis (strain DAH-3)</name>
    <dbReference type="NCBI Taxonomy" id="1198029"/>
    <lineage>
        <taxon>Eukaryota</taxon>
        <taxon>Fungi</taxon>
        <taxon>Dikarya</taxon>
        <taxon>Ascomycota</taxon>
        <taxon>Taphrinomycotina</taxon>
        <taxon>Neolectales</taxon>
        <taxon>Neolectaceae</taxon>
        <taxon>Neolecta</taxon>
    </lineage>
</organism>
<keyword evidence="6 10" id="KW-0256">Endoplasmic reticulum</keyword>
<evidence type="ECO:0000313" key="15">
    <source>
        <dbReference type="Proteomes" id="UP000186594"/>
    </source>
</evidence>
<feature type="transmembrane region" description="Helical" evidence="10">
    <location>
        <begin position="1036"/>
        <end position="1055"/>
    </location>
</feature>
<dbReference type="Pfam" id="PF25140">
    <property type="entry name" value="PGAP1_TMD"/>
    <property type="match status" value="1"/>
</dbReference>
<gene>
    <name evidence="14" type="ORF">NEOLI_001047</name>
</gene>
<dbReference type="GO" id="GO:0005789">
    <property type="term" value="C:endoplasmic reticulum membrane"/>
    <property type="evidence" value="ECO:0007669"/>
    <property type="project" value="UniProtKB-SubCell"/>
</dbReference>
<feature type="transmembrane region" description="Helical" evidence="10">
    <location>
        <begin position="747"/>
        <end position="765"/>
    </location>
</feature>
<evidence type="ECO:0000256" key="10">
    <source>
        <dbReference type="RuleBase" id="RU365011"/>
    </source>
</evidence>
<dbReference type="EC" id="3.1.-.-" evidence="10"/>
<sequence length="1118" mass="125712">MFVPRISLDRNDPRHNSSSTKVLHAKTIGQNPGRARSASHDISVWEGMPETIPAKFSISLFGLETPDFSNDEKADTSTSAQNPKQARYSVLVVAFAAISLLFFYTINYSFTGHQRDTAGCRMSYMSPSYIHLKGFDTEHTRFASKYALYLYREQSIDTSEEPRGIPVLFIPGNAGSYKQVRPLAAEAAHQFSKLNKSQPAMLKSGVRNLDFFTVDFKEDFSAFHGRTLLDQAEYLNDAITYILLLYHDSRRSEWDVNLPDPSSVIVIGHSMGGLVARALLTMPNYQANTINTIITMSTPHSLPPAPFDWEIQRIYQHINEYWRKSHAAKWANNNPLWHVTLISIAGGGLDTVVSSDHASVSRLVPATHGFTVFTSSIPKVWTGMDHQAIMWCDQFRKVVASSLLEIVDVRRAGQTKPRADRMSIFRRWYLTGLEENSERRFLHSVKGPVELSLEEYSHEVLTLNQRLVLHPFTSSIGKIHLMPVPPIGSLHGTGEFQLLTNEHIVQSGNMNGIHVMFCTVLPFDGSRSPLPILLKGSTKDDTAPLACKDASSDVIYIPASTTDHKSPYSESPFNYLSFLLDMVTAYQYVAIIDRSTQQKSRFVLAEFFEKAKAVTFINSTLISLLSNGAEMTLGHGRAITHDIRLPAVKSSLLAYKLKVLGGRTGNHELLPPLVRQYISDPHETKFHVNVGEADINIHSGSPFLEPIQEHDITKALSLQVWSDPTCHSPITVSLRFDPFGSIGKLVMRYRVAFVAFPFIIVSLTLRKQFHAYDIGHPFMNFKEGLALVIAEDLRQLLTWTSLGSLLLILFRDSGAQFPPTAFEITPAPESFADILYHLWMSNDILLGLREPFFWFLAPLFLLLSIGVSAIIYYCTSLTIFLASLLYSVTLYNSKKWQKISDRQVSTLLIGSNGFEDLTHRLILLALVATVVPFQFAYIIGSFVQLITCVKAFQQVREQGYPQKSVDFFNYAQSILILMIFLLPINLPILVVWVRNLAVQWLTPFSSHHNVLSVAPILLMIEAMVSGHIIPRMDNRFRIITSVILLLLAIYAALYGVMYTYFLHYLVNIFATWLVVVQLINTHSSRGLPNTILQAFGHESKRRLPPISTQTKNASSSSR</sequence>
<dbReference type="GO" id="GO:0006888">
    <property type="term" value="P:endoplasmic reticulum to Golgi vesicle-mediated transport"/>
    <property type="evidence" value="ECO:0007669"/>
    <property type="project" value="TreeGrafter"/>
</dbReference>
<dbReference type="Proteomes" id="UP000186594">
    <property type="component" value="Unassembled WGS sequence"/>
</dbReference>
<feature type="region of interest" description="Disordered" evidence="11">
    <location>
        <begin position="1"/>
        <end position="23"/>
    </location>
</feature>
<evidence type="ECO:0000256" key="2">
    <source>
        <dbReference type="ARBA" id="ARBA00006931"/>
    </source>
</evidence>
<evidence type="ECO:0000256" key="9">
    <source>
        <dbReference type="ARBA" id="ARBA00023136"/>
    </source>
</evidence>
<keyword evidence="5 10" id="KW-0378">Hydrolase</keyword>
<keyword evidence="8 10" id="KW-1133">Transmembrane helix</keyword>
<dbReference type="OMA" id="WVRNLAV"/>
<keyword evidence="4 10" id="KW-0812">Transmembrane</keyword>
<evidence type="ECO:0000259" key="13">
    <source>
        <dbReference type="Pfam" id="PF25140"/>
    </source>
</evidence>